<dbReference type="InterPro" id="IPR043358">
    <property type="entry name" value="GNL1-like"/>
</dbReference>
<sequence>GGGGQKAGGGDPEEEDVPAVPPAQQPAASTSTSTTNSSSNTWGGHGARGGRDRRGRSRPVVVCVVGEPNVGKSSTLNALLGAKRVAVSSHPGRTKHYQTHVMCPSLMLCDCPGLVFPRLDVSLHMQVLYGSYPIARCRDPYAVVRYLAERVWPRLHVTLGLRPVRDEEEEEAEEERSQDLREREGGPRRGPNQQGKAAAAAPAEWRDEDWTPAALLEAMAARHNWRSRRGGRLDVYRAANWILRSALAGRNGVSVA</sequence>
<gene>
    <name evidence="7" type="ORF">Agub_g9195</name>
</gene>
<feature type="domain" description="G" evidence="6">
    <location>
        <begin position="62"/>
        <end position="115"/>
    </location>
</feature>
<name>A0AAD3HNQ3_9CHLO</name>
<evidence type="ECO:0000256" key="3">
    <source>
        <dbReference type="ARBA" id="ARBA00037770"/>
    </source>
</evidence>
<dbReference type="GO" id="GO:0005525">
    <property type="term" value="F:GTP binding"/>
    <property type="evidence" value="ECO:0007669"/>
    <property type="project" value="UniProtKB-KW"/>
</dbReference>
<evidence type="ECO:0000256" key="1">
    <source>
        <dbReference type="ARBA" id="ARBA00022741"/>
    </source>
</evidence>
<feature type="region of interest" description="Disordered" evidence="5">
    <location>
        <begin position="1"/>
        <end position="56"/>
    </location>
</feature>
<keyword evidence="1" id="KW-0547">Nucleotide-binding</keyword>
<keyword evidence="2" id="KW-0342">GTP-binding</keyword>
<evidence type="ECO:0000256" key="2">
    <source>
        <dbReference type="ARBA" id="ARBA00023134"/>
    </source>
</evidence>
<evidence type="ECO:0000256" key="5">
    <source>
        <dbReference type="SAM" id="MobiDB-lite"/>
    </source>
</evidence>
<dbReference type="AlphaFoldDB" id="A0AAD3HNQ3"/>
<dbReference type="SUPFAM" id="SSF52540">
    <property type="entry name" value="P-loop containing nucleoside triphosphate hydrolases"/>
    <property type="match status" value="1"/>
</dbReference>
<dbReference type="Proteomes" id="UP001054857">
    <property type="component" value="Unassembled WGS sequence"/>
</dbReference>
<feature type="compositionally biased region" description="Basic and acidic residues" evidence="5">
    <location>
        <begin position="175"/>
        <end position="187"/>
    </location>
</feature>
<accession>A0AAD3HNQ3</accession>
<dbReference type="InterPro" id="IPR006073">
    <property type="entry name" value="GTP-bd"/>
</dbReference>
<feature type="compositionally biased region" description="Low complexity" evidence="5">
    <location>
        <begin position="25"/>
        <end position="41"/>
    </location>
</feature>
<protein>
    <recommendedName>
        <fullName evidence="4">Guanine nucleotide-binding protein-like 1</fullName>
    </recommendedName>
</protein>
<evidence type="ECO:0000313" key="8">
    <source>
        <dbReference type="Proteomes" id="UP001054857"/>
    </source>
</evidence>
<dbReference type="GO" id="GO:0003924">
    <property type="term" value="F:GTPase activity"/>
    <property type="evidence" value="ECO:0007669"/>
    <property type="project" value="InterPro"/>
</dbReference>
<dbReference type="PANTHER" id="PTHR45709">
    <property type="entry name" value="LARGE SUBUNIT GTPASE 1 HOMOLOG-RELATED"/>
    <property type="match status" value="1"/>
</dbReference>
<feature type="region of interest" description="Disordered" evidence="5">
    <location>
        <begin position="165"/>
        <end position="205"/>
    </location>
</feature>
<evidence type="ECO:0000259" key="6">
    <source>
        <dbReference type="Pfam" id="PF01926"/>
    </source>
</evidence>
<feature type="non-terminal residue" evidence="7">
    <location>
        <position position="256"/>
    </location>
</feature>
<organism evidence="7 8">
    <name type="scientific">Astrephomene gubernaculifera</name>
    <dbReference type="NCBI Taxonomy" id="47775"/>
    <lineage>
        <taxon>Eukaryota</taxon>
        <taxon>Viridiplantae</taxon>
        <taxon>Chlorophyta</taxon>
        <taxon>core chlorophytes</taxon>
        <taxon>Chlorophyceae</taxon>
        <taxon>CS clade</taxon>
        <taxon>Chlamydomonadales</taxon>
        <taxon>Astrephomenaceae</taxon>
        <taxon>Astrephomene</taxon>
    </lineage>
</organism>
<dbReference type="InterPro" id="IPR027417">
    <property type="entry name" value="P-loop_NTPase"/>
</dbReference>
<comment type="function">
    <text evidence="3">Possible regulatory or functional link with the histocompatibility cluster.</text>
</comment>
<dbReference type="Gene3D" id="3.40.50.300">
    <property type="entry name" value="P-loop containing nucleotide triphosphate hydrolases"/>
    <property type="match status" value="1"/>
</dbReference>
<evidence type="ECO:0000256" key="4">
    <source>
        <dbReference type="ARBA" id="ARBA00039902"/>
    </source>
</evidence>
<feature type="non-terminal residue" evidence="7">
    <location>
        <position position="1"/>
    </location>
</feature>
<dbReference type="Pfam" id="PF01926">
    <property type="entry name" value="MMR_HSR1"/>
    <property type="match status" value="1"/>
</dbReference>
<reference evidence="7 8" key="1">
    <citation type="journal article" date="2021" name="Sci. Rep.">
        <title>Genome sequencing of the multicellular alga Astrephomene provides insights into convergent evolution of germ-soma differentiation.</title>
        <authorList>
            <person name="Yamashita S."/>
            <person name="Yamamoto K."/>
            <person name="Matsuzaki R."/>
            <person name="Suzuki S."/>
            <person name="Yamaguchi H."/>
            <person name="Hirooka S."/>
            <person name="Minakuchi Y."/>
            <person name="Miyagishima S."/>
            <person name="Kawachi M."/>
            <person name="Toyoda A."/>
            <person name="Nozaki H."/>
        </authorList>
    </citation>
    <scope>NUCLEOTIDE SEQUENCE [LARGE SCALE GENOMIC DNA]</scope>
    <source>
        <strain evidence="7 8">NIES-4017</strain>
    </source>
</reference>
<comment type="caution">
    <text evidence="7">The sequence shown here is derived from an EMBL/GenBank/DDBJ whole genome shotgun (WGS) entry which is preliminary data.</text>
</comment>
<feature type="compositionally biased region" description="Gly residues" evidence="5">
    <location>
        <begin position="1"/>
        <end position="10"/>
    </location>
</feature>
<keyword evidence="8" id="KW-1185">Reference proteome</keyword>
<dbReference type="PANTHER" id="PTHR45709:SF3">
    <property type="entry name" value="GUANINE NUCLEOTIDE-BINDING PROTEIN-LIKE 1"/>
    <property type="match status" value="1"/>
</dbReference>
<evidence type="ECO:0000313" key="7">
    <source>
        <dbReference type="EMBL" id="GFR47467.1"/>
    </source>
</evidence>
<proteinExistence type="predicted"/>
<dbReference type="EMBL" id="BMAR01000018">
    <property type="protein sequence ID" value="GFR47467.1"/>
    <property type="molecule type" value="Genomic_DNA"/>
</dbReference>